<evidence type="ECO:0000256" key="7">
    <source>
        <dbReference type="ARBA" id="ARBA00023136"/>
    </source>
</evidence>
<dbReference type="EC" id="3.6.1.27" evidence="2"/>
<sequence>MNTRSTTLFHKIDLWEWRICQVFNQYARIQPFLYSMRLVSRLGDGLFWYGLMLAMPLLYGWHGFSITLKMALIGLGCTLIYKGLKQTLGRQRPYLSCQQINCQMPPLDYYSFPSGHTLHAVAFCTLVATYAPELWLLTSIFTCLVALSRVVLGLHYPSDVLAGAVIGYSLASASLVIFPLQ</sequence>
<dbReference type="SUPFAM" id="SSF48317">
    <property type="entry name" value="Acid phosphatase/Vanadium-dependent haloperoxidase"/>
    <property type="match status" value="1"/>
</dbReference>
<keyword evidence="13" id="KW-1185">Reference proteome</keyword>
<evidence type="ECO:0000259" key="11">
    <source>
        <dbReference type="SMART" id="SM00014"/>
    </source>
</evidence>
<comment type="catalytic activity">
    <reaction evidence="9">
        <text>di-trans,octa-cis-undecaprenyl diphosphate + H2O = di-trans,octa-cis-undecaprenyl phosphate + phosphate + H(+)</text>
        <dbReference type="Rhea" id="RHEA:28094"/>
        <dbReference type="ChEBI" id="CHEBI:15377"/>
        <dbReference type="ChEBI" id="CHEBI:15378"/>
        <dbReference type="ChEBI" id="CHEBI:43474"/>
        <dbReference type="ChEBI" id="CHEBI:58405"/>
        <dbReference type="ChEBI" id="CHEBI:60392"/>
        <dbReference type="EC" id="3.6.1.27"/>
    </reaction>
</comment>
<evidence type="ECO:0000256" key="1">
    <source>
        <dbReference type="ARBA" id="ARBA00004651"/>
    </source>
</evidence>
<dbReference type="InterPro" id="IPR000326">
    <property type="entry name" value="PAP2/HPO"/>
</dbReference>
<organism evidence="12 13">
    <name type="scientific">Allopseudospirillum japonicum</name>
    <dbReference type="NCBI Taxonomy" id="64971"/>
    <lineage>
        <taxon>Bacteria</taxon>
        <taxon>Pseudomonadati</taxon>
        <taxon>Pseudomonadota</taxon>
        <taxon>Gammaproteobacteria</taxon>
        <taxon>Oceanospirillales</taxon>
        <taxon>Oceanospirillaceae</taxon>
        <taxon>Allopseudospirillum</taxon>
    </lineage>
</organism>
<dbReference type="CDD" id="cd01610">
    <property type="entry name" value="PAP2_like"/>
    <property type="match status" value="1"/>
</dbReference>
<evidence type="ECO:0000313" key="12">
    <source>
        <dbReference type="EMBL" id="SEI60400.1"/>
    </source>
</evidence>
<accession>A0A1H6S8R4</accession>
<evidence type="ECO:0000256" key="2">
    <source>
        <dbReference type="ARBA" id="ARBA00012374"/>
    </source>
</evidence>
<proteinExistence type="predicted"/>
<dbReference type="RefSeq" id="WP_093309161.1">
    <property type="nucleotide sequence ID" value="NZ_FNYH01000005.1"/>
</dbReference>
<feature type="transmembrane region" description="Helical" evidence="10">
    <location>
        <begin position="38"/>
        <end position="58"/>
    </location>
</feature>
<dbReference type="PANTHER" id="PTHR14969:SF62">
    <property type="entry name" value="DECAPRENYLPHOSPHORYL-5-PHOSPHORIBOSE PHOSPHATASE RV3807C-RELATED"/>
    <property type="match status" value="1"/>
</dbReference>
<evidence type="ECO:0000256" key="4">
    <source>
        <dbReference type="ARBA" id="ARBA00022692"/>
    </source>
</evidence>
<dbReference type="Proteomes" id="UP000242999">
    <property type="component" value="Unassembled WGS sequence"/>
</dbReference>
<comment type="subcellular location">
    <subcellularLocation>
        <location evidence="1">Cell membrane</location>
        <topology evidence="1">Multi-pass membrane protein</topology>
    </subcellularLocation>
</comment>
<dbReference type="SMART" id="SM00014">
    <property type="entry name" value="acidPPc"/>
    <property type="match status" value="1"/>
</dbReference>
<gene>
    <name evidence="12" type="ORF">SAMN05421831_10579</name>
</gene>
<dbReference type="PANTHER" id="PTHR14969">
    <property type="entry name" value="SPHINGOSINE-1-PHOSPHATE PHOSPHOHYDROLASE"/>
    <property type="match status" value="1"/>
</dbReference>
<dbReference type="GO" id="GO:0050380">
    <property type="term" value="F:undecaprenyl-diphosphatase activity"/>
    <property type="evidence" value="ECO:0007669"/>
    <property type="project" value="UniProtKB-EC"/>
</dbReference>
<dbReference type="Pfam" id="PF01569">
    <property type="entry name" value="PAP2"/>
    <property type="match status" value="1"/>
</dbReference>
<keyword evidence="6 10" id="KW-1133">Transmembrane helix</keyword>
<feature type="domain" description="Phosphatidic acid phosphatase type 2/haloperoxidase" evidence="11">
    <location>
        <begin position="66"/>
        <end position="175"/>
    </location>
</feature>
<keyword evidence="4 10" id="KW-0812">Transmembrane</keyword>
<feature type="transmembrane region" description="Helical" evidence="10">
    <location>
        <begin position="134"/>
        <end position="154"/>
    </location>
</feature>
<keyword evidence="3" id="KW-1003">Cell membrane</keyword>
<evidence type="ECO:0000256" key="10">
    <source>
        <dbReference type="SAM" id="Phobius"/>
    </source>
</evidence>
<dbReference type="Gene3D" id="1.20.144.10">
    <property type="entry name" value="Phosphatidic acid phosphatase type 2/haloperoxidase"/>
    <property type="match status" value="1"/>
</dbReference>
<evidence type="ECO:0000256" key="3">
    <source>
        <dbReference type="ARBA" id="ARBA00022475"/>
    </source>
</evidence>
<evidence type="ECO:0000313" key="13">
    <source>
        <dbReference type="Proteomes" id="UP000242999"/>
    </source>
</evidence>
<keyword evidence="5" id="KW-0378">Hydrolase</keyword>
<dbReference type="GO" id="GO:0005886">
    <property type="term" value="C:plasma membrane"/>
    <property type="evidence" value="ECO:0007669"/>
    <property type="project" value="UniProtKB-SubCell"/>
</dbReference>
<dbReference type="OrthoDB" id="9780507at2"/>
<feature type="transmembrane region" description="Helical" evidence="10">
    <location>
        <begin position="160"/>
        <end position="180"/>
    </location>
</feature>
<dbReference type="InterPro" id="IPR036938">
    <property type="entry name" value="PAP2/HPO_sf"/>
</dbReference>
<keyword evidence="7 10" id="KW-0472">Membrane</keyword>
<protein>
    <recommendedName>
        <fullName evidence="2">undecaprenyl-diphosphate phosphatase</fullName>
        <ecNumber evidence="2">3.6.1.27</ecNumber>
    </recommendedName>
    <alternativeName>
        <fullName evidence="8">Undecaprenyl pyrophosphate phosphatase</fullName>
    </alternativeName>
</protein>
<dbReference type="EMBL" id="FNYH01000005">
    <property type="protein sequence ID" value="SEI60400.1"/>
    <property type="molecule type" value="Genomic_DNA"/>
</dbReference>
<evidence type="ECO:0000256" key="5">
    <source>
        <dbReference type="ARBA" id="ARBA00022801"/>
    </source>
</evidence>
<name>A0A1H6S8R4_9GAMM</name>
<reference evidence="13" key="1">
    <citation type="submission" date="2016-10" db="EMBL/GenBank/DDBJ databases">
        <authorList>
            <person name="Varghese N."/>
            <person name="Submissions S."/>
        </authorList>
    </citation>
    <scope>NUCLEOTIDE SEQUENCE [LARGE SCALE GENOMIC DNA]</scope>
    <source>
        <strain evidence="13">DSM 7165</strain>
    </source>
</reference>
<evidence type="ECO:0000256" key="8">
    <source>
        <dbReference type="ARBA" id="ARBA00032707"/>
    </source>
</evidence>
<dbReference type="STRING" id="64971.SAMN05421831_10579"/>
<evidence type="ECO:0000256" key="6">
    <source>
        <dbReference type="ARBA" id="ARBA00022989"/>
    </source>
</evidence>
<evidence type="ECO:0000256" key="9">
    <source>
        <dbReference type="ARBA" id="ARBA00047594"/>
    </source>
</evidence>
<dbReference type="AlphaFoldDB" id="A0A1H6S8R4"/>